<sequence length="143" mass="15824">MDEASLAIRPLADADRAAVKALWEACRLTVPYNDPDTDIDLARGKPGSDVLLGVLPDGRLAASVMVGHDGHRGWLYYVAVDPACRGRGFGRAMVRAAEAWLRDRQVRKAMLMVRPTNAAVRAFYAKVGWEEAPRLVLERWLVP</sequence>
<dbReference type="InterPro" id="IPR016181">
    <property type="entry name" value="Acyl_CoA_acyltransferase"/>
</dbReference>
<keyword evidence="2" id="KW-0012">Acyltransferase</keyword>
<evidence type="ECO:0000313" key="5">
    <source>
        <dbReference type="Proteomes" id="UP001055156"/>
    </source>
</evidence>
<dbReference type="Proteomes" id="UP001055156">
    <property type="component" value="Unassembled WGS sequence"/>
</dbReference>
<evidence type="ECO:0000313" key="4">
    <source>
        <dbReference type="EMBL" id="GJE29311.1"/>
    </source>
</evidence>
<dbReference type="CDD" id="cd04301">
    <property type="entry name" value="NAT_SF"/>
    <property type="match status" value="1"/>
</dbReference>
<dbReference type="EMBL" id="BPQV01000015">
    <property type="protein sequence ID" value="GJE29311.1"/>
    <property type="molecule type" value="Genomic_DNA"/>
</dbReference>
<evidence type="ECO:0000256" key="1">
    <source>
        <dbReference type="ARBA" id="ARBA00022679"/>
    </source>
</evidence>
<dbReference type="NCBIfam" id="NF002959">
    <property type="entry name" value="PRK03624.1"/>
    <property type="match status" value="1"/>
</dbReference>
<keyword evidence="5" id="KW-1185">Reference proteome</keyword>
<comment type="caution">
    <text evidence="4">The sequence shown here is derived from an EMBL/GenBank/DDBJ whole genome shotgun (WGS) entry which is preliminary data.</text>
</comment>
<dbReference type="InterPro" id="IPR000182">
    <property type="entry name" value="GNAT_dom"/>
</dbReference>
<keyword evidence="1" id="KW-0808">Transferase</keyword>
<reference evidence="4" key="1">
    <citation type="journal article" date="2021" name="Front. Microbiol.">
        <title>Comprehensive Comparative Genomics and Phenotyping of Methylobacterium Species.</title>
        <authorList>
            <person name="Alessa O."/>
            <person name="Ogura Y."/>
            <person name="Fujitani Y."/>
            <person name="Takami H."/>
            <person name="Hayashi T."/>
            <person name="Sahin N."/>
            <person name="Tani A."/>
        </authorList>
    </citation>
    <scope>NUCLEOTIDE SEQUENCE</scope>
    <source>
        <strain evidence="4">NBRC 15689</strain>
    </source>
</reference>
<evidence type="ECO:0000259" key="3">
    <source>
        <dbReference type="PROSITE" id="PS51186"/>
    </source>
</evidence>
<dbReference type="PANTHER" id="PTHR43877">
    <property type="entry name" value="AMINOALKYLPHOSPHONATE N-ACETYLTRANSFERASE-RELATED-RELATED"/>
    <property type="match status" value="1"/>
</dbReference>
<protein>
    <submittedName>
        <fullName evidence="4">Acetyltransferase YpeA</fullName>
    </submittedName>
</protein>
<accession>A0ABQ4TC76</accession>
<proteinExistence type="predicted"/>
<reference evidence="4" key="2">
    <citation type="submission" date="2021-08" db="EMBL/GenBank/DDBJ databases">
        <authorList>
            <person name="Tani A."/>
            <person name="Ola A."/>
            <person name="Ogura Y."/>
            <person name="Katsura K."/>
            <person name="Hayashi T."/>
        </authorList>
    </citation>
    <scope>NUCLEOTIDE SEQUENCE</scope>
    <source>
        <strain evidence="4">NBRC 15689</strain>
    </source>
</reference>
<dbReference type="Gene3D" id="3.40.630.30">
    <property type="match status" value="1"/>
</dbReference>
<organism evidence="4 5">
    <name type="scientific">Methylobacterium organophilum</name>
    <dbReference type="NCBI Taxonomy" id="410"/>
    <lineage>
        <taxon>Bacteria</taxon>
        <taxon>Pseudomonadati</taxon>
        <taxon>Pseudomonadota</taxon>
        <taxon>Alphaproteobacteria</taxon>
        <taxon>Hyphomicrobiales</taxon>
        <taxon>Methylobacteriaceae</taxon>
        <taxon>Methylobacterium</taxon>
    </lineage>
</organism>
<dbReference type="PROSITE" id="PS51186">
    <property type="entry name" value="GNAT"/>
    <property type="match status" value="1"/>
</dbReference>
<feature type="domain" description="N-acetyltransferase" evidence="3">
    <location>
        <begin position="6"/>
        <end position="143"/>
    </location>
</feature>
<dbReference type="Pfam" id="PF00583">
    <property type="entry name" value="Acetyltransf_1"/>
    <property type="match status" value="1"/>
</dbReference>
<evidence type="ECO:0000256" key="2">
    <source>
        <dbReference type="ARBA" id="ARBA00023315"/>
    </source>
</evidence>
<dbReference type="SUPFAM" id="SSF55729">
    <property type="entry name" value="Acyl-CoA N-acyltransferases (Nat)"/>
    <property type="match status" value="1"/>
</dbReference>
<dbReference type="RefSeq" id="WP_238313681.1">
    <property type="nucleotide sequence ID" value="NZ_BPQV01000015.1"/>
</dbReference>
<name>A0ABQ4TC76_METOR</name>
<dbReference type="InterPro" id="IPR050832">
    <property type="entry name" value="Bact_Acetyltransf"/>
</dbReference>
<gene>
    <name evidence="4" type="primary">ypeA</name>
    <name evidence="4" type="ORF">LKMONMHP_4191</name>
</gene>